<dbReference type="GO" id="GO:0003743">
    <property type="term" value="F:translation initiation factor activity"/>
    <property type="evidence" value="ECO:0007669"/>
    <property type="project" value="UniProtKB-KW"/>
</dbReference>
<dbReference type="GO" id="GO:0043022">
    <property type="term" value="F:ribosome binding"/>
    <property type="evidence" value="ECO:0007669"/>
    <property type="project" value="TreeGrafter"/>
</dbReference>
<comment type="caution">
    <text evidence="5">The sequence shown here is derived from an EMBL/GenBank/DDBJ whole genome shotgun (WGS) entry which is preliminary data.</text>
</comment>
<feature type="domain" description="Translation initiation factor 3 C-terminal" evidence="4">
    <location>
        <begin position="30"/>
        <end position="95"/>
    </location>
</feature>
<dbReference type="EMBL" id="BARW01008758">
    <property type="protein sequence ID" value="GAI87153.1"/>
    <property type="molecule type" value="Genomic_DNA"/>
</dbReference>
<dbReference type="SUPFAM" id="SSF55200">
    <property type="entry name" value="Translation initiation factor IF3, C-terminal domain"/>
    <property type="match status" value="1"/>
</dbReference>
<organism evidence="5">
    <name type="scientific">marine sediment metagenome</name>
    <dbReference type="NCBI Taxonomy" id="412755"/>
    <lineage>
        <taxon>unclassified sequences</taxon>
        <taxon>metagenomes</taxon>
        <taxon>ecological metagenomes</taxon>
    </lineage>
</organism>
<sequence length="111" mass="12315">AGFDCFLAADKVGKSGRVIGIDMTPEMIDKARSVKKLLNGGDKVKVTVMFRGREVTHPEIGRRLLQRMSESLTEEASVERQPVLDGKRMMIILSPIITQKTKVKESSNAEN</sequence>
<dbReference type="InterPro" id="IPR029063">
    <property type="entry name" value="SAM-dependent_MTases_sf"/>
</dbReference>
<proteinExistence type="inferred from homology"/>
<keyword evidence="3" id="KW-0648">Protein biosynthesis</keyword>
<feature type="non-terminal residue" evidence="5">
    <location>
        <position position="1"/>
    </location>
</feature>
<keyword evidence="2" id="KW-0396">Initiation factor</keyword>
<dbReference type="PANTHER" id="PTHR10938">
    <property type="entry name" value="TRANSLATION INITIATION FACTOR IF-3"/>
    <property type="match status" value="1"/>
</dbReference>
<evidence type="ECO:0000313" key="5">
    <source>
        <dbReference type="EMBL" id="GAI87153.1"/>
    </source>
</evidence>
<dbReference type="InterPro" id="IPR036788">
    <property type="entry name" value="T_IF-3_C_sf"/>
</dbReference>
<dbReference type="Pfam" id="PF00707">
    <property type="entry name" value="IF3_C"/>
    <property type="match status" value="1"/>
</dbReference>
<dbReference type="InterPro" id="IPR001288">
    <property type="entry name" value="Translation_initiation_fac_3"/>
</dbReference>
<protein>
    <recommendedName>
        <fullName evidence="4">Translation initiation factor 3 C-terminal domain-containing protein</fullName>
    </recommendedName>
</protein>
<accession>X1S2P9</accession>
<dbReference type="InterPro" id="IPR019815">
    <property type="entry name" value="Translation_initiation_fac_3_C"/>
</dbReference>
<gene>
    <name evidence="5" type="ORF">S12H4_17841</name>
</gene>
<reference evidence="5" key="1">
    <citation type="journal article" date="2014" name="Front. Microbiol.">
        <title>High frequency of phylogenetically diverse reductive dehalogenase-homologous genes in deep subseafloor sedimentary metagenomes.</title>
        <authorList>
            <person name="Kawai M."/>
            <person name="Futagami T."/>
            <person name="Toyoda A."/>
            <person name="Takaki Y."/>
            <person name="Nishi S."/>
            <person name="Hori S."/>
            <person name="Arai W."/>
            <person name="Tsubouchi T."/>
            <person name="Morono Y."/>
            <person name="Uchiyama I."/>
            <person name="Ito T."/>
            <person name="Fujiyama A."/>
            <person name="Inagaki F."/>
            <person name="Takami H."/>
        </authorList>
    </citation>
    <scope>NUCLEOTIDE SEQUENCE</scope>
    <source>
        <strain evidence="5">Expedition CK06-06</strain>
    </source>
</reference>
<evidence type="ECO:0000256" key="2">
    <source>
        <dbReference type="ARBA" id="ARBA00022540"/>
    </source>
</evidence>
<comment type="similarity">
    <text evidence="1">Belongs to the IF-3 family.</text>
</comment>
<evidence type="ECO:0000256" key="1">
    <source>
        <dbReference type="ARBA" id="ARBA00005439"/>
    </source>
</evidence>
<dbReference type="NCBIfam" id="TIGR00168">
    <property type="entry name" value="infC"/>
    <property type="match status" value="1"/>
</dbReference>
<dbReference type="GO" id="GO:0016020">
    <property type="term" value="C:membrane"/>
    <property type="evidence" value="ECO:0007669"/>
    <property type="project" value="TreeGrafter"/>
</dbReference>
<dbReference type="Gene3D" id="3.30.110.10">
    <property type="entry name" value="Translation initiation factor 3 (IF-3), C-terminal domain"/>
    <property type="match status" value="1"/>
</dbReference>
<dbReference type="SUPFAM" id="SSF53335">
    <property type="entry name" value="S-adenosyl-L-methionine-dependent methyltransferases"/>
    <property type="match status" value="1"/>
</dbReference>
<name>X1S2P9_9ZZZZ</name>
<dbReference type="AlphaFoldDB" id="X1S2P9"/>
<dbReference type="GO" id="GO:0005829">
    <property type="term" value="C:cytosol"/>
    <property type="evidence" value="ECO:0007669"/>
    <property type="project" value="TreeGrafter"/>
</dbReference>
<evidence type="ECO:0000256" key="3">
    <source>
        <dbReference type="ARBA" id="ARBA00022917"/>
    </source>
</evidence>
<dbReference type="PANTHER" id="PTHR10938:SF0">
    <property type="entry name" value="TRANSLATION INITIATION FACTOR IF-3, MITOCHONDRIAL"/>
    <property type="match status" value="1"/>
</dbReference>
<evidence type="ECO:0000259" key="4">
    <source>
        <dbReference type="Pfam" id="PF00707"/>
    </source>
</evidence>
<dbReference type="GO" id="GO:0032790">
    <property type="term" value="P:ribosome disassembly"/>
    <property type="evidence" value="ECO:0007669"/>
    <property type="project" value="TreeGrafter"/>
</dbReference>